<evidence type="ECO:0000313" key="1">
    <source>
        <dbReference type="EMBL" id="KKN39510.1"/>
    </source>
</evidence>
<gene>
    <name evidence="1" type="ORF">LCGC14_0742580</name>
</gene>
<accession>A0A0F9Q691</accession>
<comment type="caution">
    <text evidence="1">The sequence shown here is derived from an EMBL/GenBank/DDBJ whole genome shotgun (WGS) entry which is preliminary data.</text>
</comment>
<dbReference type="EMBL" id="LAZR01001759">
    <property type="protein sequence ID" value="KKN39510.1"/>
    <property type="molecule type" value="Genomic_DNA"/>
</dbReference>
<sequence length="133" mass="14910">MSITAYKRTISHTEDPRQIERRILASVTSRLESACEAFDSNQDKPERLKILAEGLRDILWENQKIWLTFKADLVDAENGLTAELRAALISLSLWVENHTKGVLAGSRNVKPLIDINRNIIDGLSGRSIKVAAE</sequence>
<name>A0A0F9Q691_9ZZZZ</name>
<protein>
    <recommendedName>
        <fullName evidence="2">FlaF protein</fullName>
    </recommendedName>
</protein>
<proteinExistence type="predicted"/>
<dbReference type="AlphaFoldDB" id="A0A0F9Q691"/>
<dbReference type="NCBIfam" id="NF009435">
    <property type="entry name" value="PRK12794.1"/>
    <property type="match status" value="1"/>
</dbReference>
<dbReference type="GO" id="GO:0044781">
    <property type="term" value="P:bacterial-type flagellum organization"/>
    <property type="evidence" value="ECO:0007669"/>
    <property type="project" value="InterPro"/>
</dbReference>
<reference evidence="1" key="1">
    <citation type="journal article" date="2015" name="Nature">
        <title>Complex archaea that bridge the gap between prokaryotes and eukaryotes.</title>
        <authorList>
            <person name="Spang A."/>
            <person name="Saw J.H."/>
            <person name="Jorgensen S.L."/>
            <person name="Zaremba-Niedzwiedzka K."/>
            <person name="Martijn J."/>
            <person name="Lind A.E."/>
            <person name="van Eijk R."/>
            <person name="Schleper C."/>
            <person name="Guy L."/>
            <person name="Ettema T.J."/>
        </authorList>
    </citation>
    <scope>NUCLEOTIDE SEQUENCE</scope>
</reference>
<dbReference type="InterPro" id="IPR010845">
    <property type="entry name" value="FlaF"/>
</dbReference>
<dbReference type="Pfam" id="PF07309">
    <property type="entry name" value="FlaF"/>
    <property type="match status" value="1"/>
</dbReference>
<organism evidence="1">
    <name type="scientific">marine sediment metagenome</name>
    <dbReference type="NCBI Taxonomy" id="412755"/>
    <lineage>
        <taxon>unclassified sequences</taxon>
        <taxon>metagenomes</taxon>
        <taxon>ecological metagenomes</taxon>
    </lineage>
</organism>
<evidence type="ECO:0008006" key="2">
    <source>
        <dbReference type="Google" id="ProtNLM"/>
    </source>
</evidence>